<keyword evidence="3" id="KW-1185">Reference proteome</keyword>
<organism evidence="2 3">
    <name type="scientific">Aquamicrobium aerolatum DSM 21857</name>
    <dbReference type="NCBI Taxonomy" id="1121003"/>
    <lineage>
        <taxon>Bacteria</taxon>
        <taxon>Pseudomonadati</taxon>
        <taxon>Pseudomonadota</taxon>
        <taxon>Alphaproteobacteria</taxon>
        <taxon>Hyphomicrobiales</taxon>
        <taxon>Phyllobacteriaceae</taxon>
        <taxon>Aerobium</taxon>
    </lineage>
</organism>
<feature type="domain" description="MlaB-like STAS" evidence="1">
    <location>
        <begin position="9"/>
        <end position="86"/>
    </location>
</feature>
<dbReference type="AlphaFoldDB" id="A0A1I3J311"/>
<dbReference type="EMBL" id="FORF01000003">
    <property type="protein sequence ID" value="SFI54539.1"/>
    <property type="molecule type" value="Genomic_DNA"/>
</dbReference>
<dbReference type="RefSeq" id="WP_091518794.1">
    <property type="nucleotide sequence ID" value="NZ_FORF01000003.1"/>
</dbReference>
<evidence type="ECO:0000313" key="2">
    <source>
        <dbReference type="EMBL" id="SFI54539.1"/>
    </source>
</evidence>
<name>A0A1I3J311_9HYPH</name>
<gene>
    <name evidence="2" type="ORF">SAMN03080618_00766</name>
</gene>
<protein>
    <submittedName>
        <fullName evidence="2">Chemotaxis protein CheX</fullName>
    </submittedName>
</protein>
<sequence length="95" mass="9791">MGIAAAGSMTLPSELDIKAAIPLATELLALRGRDVAIDASQIERVGAQCLQVLLSAAATWHADGADFTLSAPSAPFSDAVRLAGLDLSDFSSRNH</sequence>
<evidence type="ECO:0000313" key="3">
    <source>
        <dbReference type="Proteomes" id="UP000242763"/>
    </source>
</evidence>
<dbReference type="SUPFAM" id="SSF52091">
    <property type="entry name" value="SpoIIaa-like"/>
    <property type="match status" value="1"/>
</dbReference>
<dbReference type="Proteomes" id="UP000242763">
    <property type="component" value="Unassembled WGS sequence"/>
</dbReference>
<dbReference type="InterPro" id="IPR036513">
    <property type="entry name" value="STAS_dom_sf"/>
</dbReference>
<dbReference type="Pfam" id="PF13466">
    <property type="entry name" value="STAS_2"/>
    <property type="match status" value="1"/>
</dbReference>
<accession>A0A1I3J311</accession>
<reference evidence="3" key="1">
    <citation type="submission" date="2016-10" db="EMBL/GenBank/DDBJ databases">
        <authorList>
            <person name="Varghese N."/>
            <person name="Submissions S."/>
        </authorList>
    </citation>
    <scope>NUCLEOTIDE SEQUENCE [LARGE SCALE GENOMIC DNA]</scope>
    <source>
        <strain evidence="3">DSM 21857</strain>
    </source>
</reference>
<evidence type="ECO:0000259" key="1">
    <source>
        <dbReference type="Pfam" id="PF13466"/>
    </source>
</evidence>
<proteinExistence type="predicted"/>
<dbReference type="Gene3D" id="3.30.750.24">
    <property type="entry name" value="STAS domain"/>
    <property type="match status" value="1"/>
</dbReference>
<dbReference type="InterPro" id="IPR058548">
    <property type="entry name" value="MlaB-like_STAS"/>
</dbReference>
<dbReference type="STRING" id="1121003.SAMN03080618_00766"/>
<dbReference type="OrthoDB" id="7280289at2"/>